<sequence>MLKTQEPSIFDEVNLFFDKAADQLGLNGGLRNMLKRP</sequence>
<accession>A0A382XBT5</accession>
<proteinExistence type="predicted"/>
<dbReference type="EMBL" id="UINC01166395">
    <property type="protein sequence ID" value="SVD68324.1"/>
    <property type="molecule type" value="Genomic_DNA"/>
</dbReference>
<organism evidence="1">
    <name type="scientific">marine metagenome</name>
    <dbReference type="NCBI Taxonomy" id="408172"/>
    <lineage>
        <taxon>unclassified sequences</taxon>
        <taxon>metagenomes</taxon>
        <taxon>ecological metagenomes</taxon>
    </lineage>
</organism>
<reference evidence="1" key="1">
    <citation type="submission" date="2018-05" db="EMBL/GenBank/DDBJ databases">
        <authorList>
            <person name="Lanie J.A."/>
            <person name="Ng W.-L."/>
            <person name="Kazmierczak K.M."/>
            <person name="Andrzejewski T.M."/>
            <person name="Davidsen T.M."/>
            <person name="Wayne K.J."/>
            <person name="Tettelin H."/>
            <person name="Glass J.I."/>
            <person name="Rusch D."/>
            <person name="Podicherti R."/>
            <person name="Tsui H.-C.T."/>
            <person name="Winkler M.E."/>
        </authorList>
    </citation>
    <scope>NUCLEOTIDE SEQUENCE</scope>
</reference>
<protein>
    <submittedName>
        <fullName evidence="1">Uncharacterized protein</fullName>
    </submittedName>
</protein>
<evidence type="ECO:0000313" key="1">
    <source>
        <dbReference type="EMBL" id="SVD68324.1"/>
    </source>
</evidence>
<name>A0A382XBT5_9ZZZZ</name>
<gene>
    <name evidence="1" type="ORF">METZ01_LOCUS421178</name>
</gene>
<dbReference type="AlphaFoldDB" id="A0A382XBT5"/>